<comment type="caution">
    <text evidence="1">The sequence shown here is derived from an EMBL/GenBank/DDBJ whole genome shotgun (WGS) entry which is preliminary data.</text>
</comment>
<organism evidence="1 2">
    <name type="scientific">Zea mays</name>
    <name type="common">Maize</name>
    <dbReference type="NCBI Taxonomy" id="4577"/>
    <lineage>
        <taxon>Eukaryota</taxon>
        <taxon>Viridiplantae</taxon>
        <taxon>Streptophyta</taxon>
        <taxon>Embryophyta</taxon>
        <taxon>Tracheophyta</taxon>
        <taxon>Spermatophyta</taxon>
        <taxon>Magnoliopsida</taxon>
        <taxon>Liliopsida</taxon>
        <taxon>Poales</taxon>
        <taxon>Poaceae</taxon>
        <taxon>PACMAD clade</taxon>
        <taxon>Panicoideae</taxon>
        <taxon>Andropogonodae</taxon>
        <taxon>Andropogoneae</taxon>
        <taxon>Tripsacinae</taxon>
        <taxon>Zea</taxon>
    </lineage>
</organism>
<evidence type="ECO:0000313" key="1">
    <source>
        <dbReference type="EMBL" id="PWZ07458.1"/>
    </source>
</evidence>
<gene>
    <name evidence="1" type="ORF">Zm00014a_001735</name>
</gene>
<sequence>MANDEQLPLQWAGAVVVPPSQHPWGPMQTILRQTPAPVATEMQWGVHTPPPAAEPPLSIHGERRSAHFALAHGVQGSRAPVGVLWLAQR</sequence>
<protein>
    <submittedName>
        <fullName evidence="1">Uncharacterized protein</fullName>
    </submittedName>
</protein>
<dbReference type="Proteomes" id="UP000251960">
    <property type="component" value="Chromosome 9"/>
</dbReference>
<accession>A0A3L6DGJ6</accession>
<reference evidence="1 2" key="1">
    <citation type="journal article" date="2018" name="Nat. Genet.">
        <title>Extensive intraspecific gene order and gene structural variations between Mo17 and other maize genomes.</title>
        <authorList>
            <person name="Sun S."/>
            <person name="Zhou Y."/>
            <person name="Chen J."/>
            <person name="Shi J."/>
            <person name="Zhao H."/>
            <person name="Zhao H."/>
            <person name="Song W."/>
            <person name="Zhang M."/>
            <person name="Cui Y."/>
            <person name="Dong X."/>
            <person name="Liu H."/>
            <person name="Ma X."/>
            <person name="Jiao Y."/>
            <person name="Wang B."/>
            <person name="Wei X."/>
            <person name="Stein J.C."/>
            <person name="Glaubitz J.C."/>
            <person name="Lu F."/>
            <person name="Yu G."/>
            <person name="Liang C."/>
            <person name="Fengler K."/>
            <person name="Li B."/>
            <person name="Rafalski A."/>
            <person name="Schnable P.S."/>
            <person name="Ware D.H."/>
            <person name="Buckler E.S."/>
            <person name="Lai J."/>
        </authorList>
    </citation>
    <scope>NUCLEOTIDE SEQUENCE [LARGE SCALE GENOMIC DNA]</scope>
    <source>
        <strain evidence="2">cv. Missouri 17</strain>
        <tissue evidence="1">Seedling</tissue>
    </source>
</reference>
<dbReference type="EMBL" id="NCVQ01000010">
    <property type="protein sequence ID" value="PWZ07458.1"/>
    <property type="molecule type" value="Genomic_DNA"/>
</dbReference>
<evidence type="ECO:0000313" key="2">
    <source>
        <dbReference type="Proteomes" id="UP000251960"/>
    </source>
</evidence>
<name>A0A3L6DGJ6_MAIZE</name>
<dbReference type="AlphaFoldDB" id="A0A3L6DGJ6"/>
<proteinExistence type="predicted"/>